<proteinExistence type="predicted"/>
<dbReference type="AlphaFoldDB" id="A0A2D0N0D4"/>
<evidence type="ECO:0000259" key="3">
    <source>
        <dbReference type="PROSITE" id="PS50093"/>
    </source>
</evidence>
<name>A0A2D0N0D4_FLAN2</name>
<feature type="transmembrane region" description="Helical" evidence="1">
    <location>
        <begin position="482"/>
        <end position="502"/>
    </location>
</feature>
<feature type="chain" id="PRO_5013084587" description="PKD domain-containing protein" evidence="2">
    <location>
        <begin position="26"/>
        <end position="533"/>
    </location>
</feature>
<dbReference type="InterPro" id="IPR013783">
    <property type="entry name" value="Ig-like_fold"/>
</dbReference>
<protein>
    <recommendedName>
        <fullName evidence="3">PKD domain-containing protein</fullName>
    </recommendedName>
</protein>
<feature type="domain" description="PKD" evidence="3">
    <location>
        <begin position="284"/>
        <end position="322"/>
    </location>
</feature>
<dbReference type="InterPro" id="IPR035986">
    <property type="entry name" value="PKD_dom_sf"/>
</dbReference>
<feature type="transmembrane region" description="Helical" evidence="1">
    <location>
        <begin position="421"/>
        <end position="444"/>
    </location>
</feature>
<organism evidence="4 5">
    <name type="scientific">Flavilitoribacter nigricans (strain ATCC 23147 / DSM 23189 / NBRC 102662 / NCIMB 1420 / SS-2)</name>
    <name type="common">Lewinella nigricans</name>
    <dbReference type="NCBI Taxonomy" id="1122177"/>
    <lineage>
        <taxon>Bacteria</taxon>
        <taxon>Pseudomonadati</taxon>
        <taxon>Bacteroidota</taxon>
        <taxon>Saprospiria</taxon>
        <taxon>Saprospirales</taxon>
        <taxon>Lewinellaceae</taxon>
        <taxon>Flavilitoribacter</taxon>
    </lineage>
</organism>
<dbReference type="RefSeq" id="WP_099154597.1">
    <property type="nucleotide sequence ID" value="NZ_PDUD01000046.1"/>
</dbReference>
<dbReference type="EMBL" id="PDUD01000046">
    <property type="protein sequence ID" value="PHN01974.1"/>
    <property type="molecule type" value="Genomic_DNA"/>
</dbReference>
<keyword evidence="1" id="KW-1133">Transmembrane helix</keyword>
<sequence length="533" mass="58064">MFFFVKFNHVSIFLCLLLSYSGLFGQADCFTIESVGYDRGSTIEEDVIHLRGRVPEGCTDLRGIITYCGTGDKFQTVNISQNEDQDWVWEQSVRLGNLEQLACLSCGSTIRIEINKCYGTSVDCSGQSAYIEIPLRNCSEQECPEIKLDHQPIDCNEILEDGSYTVRFSGRIEGSQPSYDNLNYTLVAINTDTPPITTEINWSGTGPPFEFAFSKTFACAELNDQYRVYVMATGCNDAVVNSNISSFNFLDCECPLHQAIEVVHVEGCTYEFTLPIVDTCTVYSYNWSFGDTSPGVDIAKSNALTQRHSFSAAGVYTVTVDVEGNRDCVTQVQVKVDSGCADTDIEELNCSELQANVGDHCDDGNPATTNDKITSDCKCIGVTTPSTNSDGTTGDEGSGGTNGECDSIWQFWNCITFNPCWLLAFLLMIAVAARIVAIATGWGIEVNLPGLLSRTITLGEIATELTMLFGAFVLSICPCEAAIMMLVGAILGMIIILILLYYSNGSLPNWLMAIIVAVITAIIAVRAIQSMGC</sequence>
<evidence type="ECO:0000313" key="4">
    <source>
        <dbReference type="EMBL" id="PHN01974.1"/>
    </source>
</evidence>
<keyword evidence="1" id="KW-0812">Transmembrane</keyword>
<keyword evidence="2" id="KW-0732">Signal</keyword>
<gene>
    <name evidence="4" type="ORF">CRP01_34275</name>
</gene>
<dbReference type="CDD" id="cd00146">
    <property type="entry name" value="PKD"/>
    <property type="match status" value="1"/>
</dbReference>
<feature type="transmembrane region" description="Helical" evidence="1">
    <location>
        <begin position="509"/>
        <end position="528"/>
    </location>
</feature>
<evidence type="ECO:0000313" key="5">
    <source>
        <dbReference type="Proteomes" id="UP000223913"/>
    </source>
</evidence>
<dbReference type="PROSITE" id="PS50093">
    <property type="entry name" value="PKD"/>
    <property type="match status" value="1"/>
</dbReference>
<keyword evidence="1" id="KW-0472">Membrane</keyword>
<dbReference type="SUPFAM" id="SSF49299">
    <property type="entry name" value="PKD domain"/>
    <property type="match status" value="1"/>
</dbReference>
<dbReference type="Gene3D" id="2.60.40.10">
    <property type="entry name" value="Immunoglobulins"/>
    <property type="match status" value="1"/>
</dbReference>
<feature type="signal peptide" evidence="2">
    <location>
        <begin position="1"/>
        <end position="25"/>
    </location>
</feature>
<evidence type="ECO:0000256" key="1">
    <source>
        <dbReference type="SAM" id="Phobius"/>
    </source>
</evidence>
<dbReference type="Pfam" id="PF18911">
    <property type="entry name" value="PKD_4"/>
    <property type="match status" value="1"/>
</dbReference>
<dbReference type="InterPro" id="IPR000601">
    <property type="entry name" value="PKD_dom"/>
</dbReference>
<accession>A0A2D0N0D4</accession>
<feature type="transmembrane region" description="Helical" evidence="1">
    <location>
        <begin position="456"/>
        <end position="476"/>
    </location>
</feature>
<keyword evidence="5" id="KW-1185">Reference proteome</keyword>
<evidence type="ECO:0000256" key="2">
    <source>
        <dbReference type="SAM" id="SignalP"/>
    </source>
</evidence>
<dbReference type="Proteomes" id="UP000223913">
    <property type="component" value="Unassembled WGS sequence"/>
</dbReference>
<reference evidence="4 5" key="1">
    <citation type="submission" date="2017-10" db="EMBL/GenBank/DDBJ databases">
        <title>The draft genome sequence of Lewinella nigricans NBRC 102662.</title>
        <authorList>
            <person name="Wang K."/>
        </authorList>
    </citation>
    <scope>NUCLEOTIDE SEQUENCE [LARGE SCALE GENOMIC DNA]</scope>
    <source>
        <strain evidence="4 5">NBRC 102662</strain>
    </source>
</reference>
<comment type="caution">
    <text evidence="4">The sequence shown here is derived from an EMBL/GenBank/DDBJ whole genome shotgun (WGS) entry which is preliminary data.</text>
</comment>